<name>A0A0G2J634_9EURO</name>
<gene>
    <name evidence="3" type="ORF">EMCG_00893</name>
</gene>
<dbReference type="VEuPathDB" id="FungiDB:EMCG_00893"/>
<organism evidence="3 4">
    <name type="scientific">[Emmonsia] crescens</name>
    <dbReference type="NCBI Taxonomy" id="73230"/>
    <lineage>
        <taxon>Eukaryota</taxon>
        <taxon>Fungi</taxon>
        <taxon>Dikarya</taxon>
        <taxon>Ascomycota</taxon>
        <taxon>Pezizomycotina</taxon>
        <taxon>Eurotiomycetes</taxon>
        <taxon>Eurotiomycetidae</taxon>
        <taxon>Onygenales</taxon>
        <taxon>Ajellomycetaceae</taxon>
        <taxon>Emergomyces</taxon>
    </lineage>
</organism>
<dbReference type="AlphaFoldDB" id="A0A0G2J634"/>
<feature type="region of interest" description="Disordered" evidence="1">
    <location>
        <begin position="82"/>
        <end position="119"/>
    </location>
</feature>
<proteinExistence type="predicted"/>
<dbReference type="Proteomes" id="UP000034164">
    <property type="component" value="Unassembled WGS sequence"/>
</dbReference>
<sequence>MVLVTSSTISVAISTSIIGLFTLLLFLSGYVLQQQTVRGIQAAINTDIPTRPASRNYAVAGGSPAGAYVIVNQGKEAFSSPDVVVADNDGTGGRGGGELGKSSENEGGNSGQDDEGSRYGQKHNQAYLQMISRPSVSGICSSLLFFKTLASQSAIPTDKVFLYPQSWDQNSPTKRIAKALSLLKQHQGEYDIIIHAIDMTDPNYRSPSNTKLLSRASHKLTHYEKIFYTRSPGMLLDSSKLDQLFFSPPPTFSSSLPSSYSPFSSWKKRSKTNDNSQTDMWVPTRLSTVNVDLPYAFLVTTEHLSSGRVAIRTHVPIPSVKQSLIVPAISRFPVEKGAGLLPAYVFFEKNNDQMREMETVYYQEWKKQVQDICQGIDVND</sequence>
<keyword evidence="2" id="KW-1133">Transmembrane helix</keyword>
<dbReference type="OrthoDB" id="5367275at2759"/>
<comment type="caution">
    <text evidence="3">The sequence shown here is derived from an EMBL/GenBank/DDBJ whole genome shotgun (WGS) entry which is preliminary data.</text>
</comment>
<dbReference type="EMBL" id="LCZI01001691">
    <property type="protein sequence ID" value="KKZ59028.1"/>
    <property type="molecule type" value="Genomic_DNA"/>
</dbReference>
<evidence type="ECO:0000313" key="3">
    <source>
        <dbReference type="EMBL" id="KKZ59028.1"/>
    </source>
</evidence>
<evidence type="ECO:0000256" key="1">
    <source>
        <dbReference type="SAM" id="MobiDB-lite"/>
    </source>
</evidence>
<protein>
    <submittedName>
        <fullName evidence="3">Uncharacterized protein</fullName>
    </submittedName>
</protein>
<reference evidence="4" key="1">
    <citation type="journal article" date="2015" name="PLoS Genet.">
        <title>The dynamic genome and transcriptome of the human fungal pathogen Blastomyces and close relative Emmonsia.</title>
        <authorList>
            <person name="Munoz J.F."/>
            <person name="Gauthier G.M."/>
            <person name="Desjardins C.A."/>
            <person name="Gallo J.E."/>
            <person name="Holder J."/>
            <person name="Sullivan T.D."/>
            <person name="Marty A.J."/>
            <person name="Carmen J.C."/>
            <person name="Chen Z."/>
            <person name="Ding L."/>
            <person name="Gujja S."/>
            <person name="Magrini V."/>
            <person name="Misas E."/>
            <person name="Mitreva M."/>
            <person name="Priest M."/>
            <person name="Saif S."/>
            <person name="Whiston E.A."/>
            <person name="Young S."/>
            <person name="Zeng Q."/>
            <person name="Goldman W.E."/>
            <person name="Mardis E.R."/>
            <person name="Taylor J.W."/>
            <person name="McEwen J.G."/>
            <person name="Clay O.K."/>
            <person name="Klein B.S."/>
            <person name="Cuomo C.A."/>
        </authorList>
    </citation>
    <scope>NUCLEOTIDE SEQUENCE [LARGE SCALE GENOMIC DNA]</scope>
    <source>
        <strain evidence="4">UAMH 3008</strain>
    </source>
</reference>
<feature type="compositionally biased region" description="Gly residues" evidence="1">
    <location>
        <begin position="90"/>
        <end position="99"/>
    </location>
</feature>
<accession>A0A0G2J634</accession>
<feature type="transmembrane region" description="Helical" evidence="2">
    <location>
        <begin position="12"/>
        <end position="32"/>
    </location>
</feature>
<evidence type="ECO:0000313" key="4">
    <source>
        <dbReference type="Proteomes" id="UP000034164"/>
    </source>
</evidence>
<keyword evidence="2" id="KW-0472">Membrane</keyword>
<evidence type="ECO:0000256" key="2">
    <source>
        <dbReference type="SAM" id="Phobius"/>
    </source>
</evidence>
<keyword evidence="2" id="KW-0812">Transmembrane</keyword>